<dbReference type="GO" id="GO:0016998">
    <property type="term" value="P:cell wall macromolecule catabolic process"/>
    <property type="evidence" value="ECO:0007669"/>
    <property type="project" value="InterPro"/>
</dbReference>
<gene>
    <name evidence="2" type="ORF">H4281_10370</name>
</gene>
<dbReference type="CDD" id="cd00599">
    <property type="entry name" value="GH25_muramidase"/>
    <property type="match status" value="1"/>
</dbReference>
<keyword evidence="2" id="KW-0378">Hydrolase</keyword>
<dbReference type="Proteomes" id="UP000526734">
    <property type="component" value="Unassembled WGS sequence"/>
</dbReference>
<dbReference type="PANTHER" id="PTHR34135">
    <property type="entry name" value="LYSOZYME"/>
    <property type="match status" value="1"/>
</dbReference>
<comment type="similarity">
    <text evidence="1">Belongs to the glycosyl hydrolase 25 family.</text>
</comment>
<dbReference type="EMBL" id="JACGZW010000003">
    <property type="protein sequence ID" value="MBB1153533.1"/>
    <property type="molecule type" value="Genomic_DNA"/>
</dbReference>
<comment type="caution">
    <text evidence="2">The sequence shown here is derived from an EMBL/GenBank/DDBJ whole genome shotgun (WGS) entry which is preliminary data.</text>
</comment>
<proteinExistence type="inferred from homology"/>
<protein>
    <submittedName>
        <fullName evidence="2">Glycoside hydrolase family 25 protein</fullName>
    </submittedName>
</protein>
<dbReference type="InterPro" id="IPR002053">
    <property type="entry name" value="Glyco_hydro_25"/>
</dbReference>
<evidence type="ECO:0000256" key="1">
    <source>
        <dbReference type="ARBA" id="ARBA00010646"/>
    </source>
</evidence>
<dbReference type="Gene3D" id="3.20.20.80">
    <property type="entry name" value="Glycosidases"/>
    <property type="match status" value="1"/>
</dbReference>
<dbReference type="GO" id="GO:0003796">
    <property type="term" value="F:lysozyme activity"/>
    <property type="evidence" value="ECO:0007669"/>
    <property type="project" value="InterPro"/>
</dbReference>
<reference evidence="2 3" key="1">
    <citation type="submission" date="2020-08" db="EMBL/GenBank/DDBJ databases">
        <title>Amycolatopsis sp. nov. DR6-1 isolated from Dendrobium heterocarpum.</title>
        <authorList>
            <person name="Tedsree N."/>
            <person name="Kuncharoen N."/>
            <person name="Likhitwitayawuid K."/>
            <person name="Tanasupawat S."/>
        </authorList>
    </citation>
    <scope>NUCLEOTIDE SEQUENCE [LARGE SCALE GENOMIC DNA]</scope>
    <source>
        <strain evidence="2 3">DR6-1</strain>
    </source>
</reference>
<name>A0A7W3VUQ1_9PSEU</name>
<organism evidence="2 3">
    <name type="scientific">Amycolatopsis dendrobii</name>
    <dbReference type="NCBI Taxonomy" id="2760662"/>
    <lineage>
        <taxon>Bacteria</taxon>
        <taxon>Bacillati</taxon>
        <taxon>Actinomycetota</taxon>
        <taxon>Actinomycetes</taxon>
        <taxon>Pseudonocardiales</taxon>
        <taxon>Pseudonocardiaceae</taxon>
        <taxon>Amycolatopsis</taxon>
    </lineage>
</organism>
<dbReference type="RefSeq" id="WP_182890654.1">
    <property type="nucleotide sequence ID" value="NZ_JACGZW010000003.1"/>
</dbReference>
<accession>A0A7W3VUQ1</accession>
<evidence type="ECO:0000313" key="2">
    <source>
        <dbReference type="EMBL" id="MBB1153533.1"/>
    </source>
</evidence>
<dbReference type="SUPFAM" id="SSF51445">
    <property type="entry name" value="(Trans)glycosidases"/>
    <property type="match status" value="1"/>
</dbReference>
<dbReference type="GO" id="GO:0016052">
    <property type="term" value="P:carbohydrate catabolic process"/>
    <property type="evidence" value="ECO:0007669"/>
    <property type="project" value="TreeGrafter"/>
</dbReference>
<dbReference type="Pfam" id="PF01183">
    <property type="entry name" value="Glyco_hydro_25"/>
    <property type="match status" value="1"/>
</dbReference>
<evidence type="ECO:0000313" key="3">
    <source>
        <dbReference type="Proteomes" id="UP000526734"/>
    </source>
</evidence>
<dbReference type="PANTHER" id="PTHR34135:SF2">
    <property type="entry name" value="LYSOZYME"/>
    <property type="match status" value="1"/>
</dbReference>
<keyword evidence="3" id="KW-1185">Reference proteome</keyword>
<dbReference type="AlphaFoldDB" id="A0A7W3VUQ1"/>
<dbReference type="InterPro" id="IPR017853">
    <property type="entry name" value="GH"/>
</dbReference>
<dbReference type="PROSITE" id="PS51904">
    <property type="entry name" value="GLYCOSYL_HYDROL_F25_2"/>
    <property type="match status" value="1"/>
</dbReference>
<dbReference type="GO" id="GO:0009253">
    <property type="term" value="P:peptidoglycan catabolic process"/>
    <property type="evidence" value="ECO:0007669"/>
    <property type="project" value="InterPro"/>
</dbReference>
<sequence>MPLIIDLYQKYNPVGSWSALRGAVDGAYIKYSDGNGPAQVTADAYVSGCNGAGIPYGGYHFAEAGDPVRQADVLIDMYRRYGGQLAPALDLETGGIPVAQRPAFARAFLERVHTVYPRVVLYASTSWLAGLNPDRWPYDWDVTWAADYGPNNGRRNAIRHYGGRVDLHQFTSTGRAAGTVGAVDLSYTADLAALFLPTAAETENDDMPAIPYTFDGTGRDGAGQLKERCHVFTIPVGSVSAVVGRAWLSFKCGIGPAERVRLMAIAGGPKASYTVDKTWTNVASDATRVYIEAPSGSDQFTAFVKSEFPYSLGLETAAKR</sequence>